<keyword evidence="1" id="KW-0805">Transcription regulation</keyword>
<evidence type="ECO:0000256" key="1">
    <source>
        <dbReference type="ARBA" id="ARBA00023015"/>
    </source>
</evidence>
<dbReference type="CDD" id="cd00090">
    <property type="entry name" value="HTH_ARSR"/>
    <property type="match status" value="1"/>
</dbReference>
<dbReference type="RefSeq" id="WP_094865950.1">
    <property type="nucleotide sequence ID" value="NZ_NKYE01000024.1"/>
</dbReference>
<dbReference type="PROSITE" id="PS51118">
    <property type="entry name" value="HTH_HXLR"/>
    <property type="match status" value="2"/>
</dbReference>
<dbReference type="InterPro" id="IPR036388">
    <property type="entry name" value="WH-like_DNA-bd_sf"/>
</dbReference>
<evidence type="ECO:0000259" key="4">
    <source>
        <dbReference type="PROSITE" id="PS51118"/>
    </source>
</evidence>
<organism evidence="5 6">
    <name type="scientific">Amycolatopsis antarctica</name>
    <dbReference type="NCBI Taxonomy" id="1854586"/>
    <lineage>
        <taxon>Bacteria</taxon>
        <taxon>Bacillati</taxon>
        <taxon>Actinomycetota</taxon>
        <taxon>Actinomycetes</taxon>
        <taxon>Pseudonocardiales</taxon>
        <taxon>Pseudonocardiaceae</taxon>
        <taxon>Amycolatopsis</taxon>
    </lineage>
</organism>
<name>A0A263CVJ6_9PSEU</name>
<keyword evidence="6" id="KW-1185">Reference proteome</keyword>
<dbReference type="Pfam" id="PF01638">
    <property type="entry name" value="HxlR"/>
    <property type="match status" value="2"/>
</dbReference>
<comment type="caution">
    <text evidence="5">The sequence shown here is derived from an EMBL/GenBank/DDBJ whole genome shotgun (WGS) entry which is preliminary data.</text>
</comment>
<gene>
    <name evidence="5" type="ORF">CFN78_27075</name>
</gene>
<dbReference type="EMBL" id="NKYE01000024">
    <property type="protein sequence ID" value="OZM70131.1"/>
    <property type="molecule type" value="Genomic_DNA"/>
</dbReference>
<dbReference type="InterPro" id="IPR002577">
    <property type="entry name" value="HTH_HxlR"/>
</dbReference>
<evidence type="ECO:0000256" key="3">
    <source>
        <dbReference type="ARBA" id="ARBA00023163"/>
    </source>
</evidence>
<sequence>MTTPGPKTGEAAQDPLRRALELLGDQWTLLILQSVFLRVRRYEELRTRLGISPTALSGRLRAAVEAGILVRSPYRGSGRTRHEYRLTERGLALWPLLVTIWSWERSWVEGRDEVLPTLTHLDCGNETATGLGCAACLRPADLAGTRLHRRPGTAYSGGSGRRFRRKDAEPLAADPLMFFPATMELLGDRWSTGIMLNAFLGSQHFSEFERELGIGPSVLSDRLGRLVAAGVLGTETARTRADARAYRLLPKGAAFFPALAILIDWARDRCPLADGAASVEMRHESCGQRLQPVLLCEHCGVPLHRTALTFDLNAVSASLVGVTR</sequence>
<reference evidence="5 6" key="1">
    <citation type="submission" date="2017-07" db="EMBL/GenBank/DDBJ databases">
        <title>Amycolatopsis antarcticus sp. nov., isolated from the surface of an Antarcticus brown macroalga.</title>
        <authorList>
            <person name="Wang J."/>
            <person name="Leiva S."/>
            <person name="Huang J."/>
            <person name="Huang Y."/>
        </authorList>
    </citation>
    <scope>NUCLEOTIDE SEQUENCE [LARGE SCALE GENOMIC DNA]</scope>
    <source>
        <strain evidence="5 6">AU-G6</strain>
    </source>
</reference>
<dbReference type="Proteomes" id="UP000242444">
    <property type="component" value="Unassembled WGS sequence"/>
</dbReference>
<dbReference type="AlphaFoldDB" id="A0A263CVJ6"/>
<dbReference type="OrthoDB" id="5181972at2"/>
<keyword evidence="2" id="KW-0238">DNA-binding</keyword>
<evidence type="ECO:0000313" key="6">
    <source>
        <dbReference type="Proteomes" id="UP000242444"/>
    </source>
</evidence>
<dbReference type="SUPFAM" id="SSF46785">
    <property type="entry name" value="Winged helix' DNA-binding domain"/>
    <property type="match status" value="2"/>
</dbReference>
<proteinExistence type="predicted"/>
<dbReference type="PANTHER" id="PTHR33204">
    <property type="entry name" value="TRANSCRIPTIONAL REGULATOR, MARR FAMILY"/>
    <property type="match status" value="1"/>
</dbReference>
<dbReference type="InterPro" id="IPR011991">
    <property type="entry name" value="ArsR-like_HTH"/>
</dbReference>
<keyword evidence="3" id="KW-0804">Transcription</keyword>
<evidence type="ECO:0000313" key="5">
    <source>
        <dbReference type="EMBL" id="OZM70131.1"/>
    </source>
</evidence>
<feature type="domain" description="HTH hxlR-type" evidence="4">
    <location>
        <begin position="174"/>
        <end position="274"/>
    </location>
</feature>
<protein>
    <submittedName>
        <fullName evidence="5">Transcriptional regulator</fullName>
    </submittedName>
</protein>
<dbReference type="InParanoid" id="A0A263CVJ6"/>
<dbReference type="Gene3D" id="1.10.10.10">
    <property type="entry name" value="Winged helix-like DNA-binding domain superfamily/Winged helix DNA-binding domain"/>
    <property type="match status" value="2"/>
</dbReference>
<dbReference type="InterPro" id="IPR036390">
    <property type="entry name" value="WH_DNA-bd_sf"/>
</dbReference>
<evidence type="ECO:0000256" key="2">
    <source>
        <dbReference type="ARBA" id="ARBA00023125"/>
    </source>
</evidence>
<dbReference type="PANTHER" id="PTHR33204:SF18">
    <property type="entry name" value="TRANSCRIPTIONAL REGULATORY PROTEIN"/>
    <property type="match status" value="1"/>
</dbReference>
<accession>A0A263CVJ6</accession>
<feature type="domain" description="HTH hxlR-type" evidence="4">
    <location>
        <begin position="14"/>
        <end position="112"/>
    </location>
</feature>
<dbReference type="GO" id="GO:0003677">
    <property type="term" value="F:DNA binding"/>
    <property type="evidence" value="ECO:0007669"/>
    <property type="project" value="UniProtKB-KW"/>
</dbReference>